<comment type="caution">
    <text evidence="3">The sequence shown here is derived from an EMBL/GenBank/DDBJ whole genome shotgun (WGS) entry which is preliminary data.</text>
</comment>
<dbReference type="RefSeq" id="WP_169321651.1">
    <property type="nucleotide sequence ID" value="NZ_JABCJF010000006.1"/>
</dbReference>
<dbReference type="AlphaFoldDB" id="A0A848N7J1"/>
<feature type="domain" description="DUF5977" evidence="2">
    <location>
        <begin position="1036"/>
        <end position="1099"/>
    </location>
</feature>
<dbReference type="Proteomes" id="UP000548067">
    <property type="component" value="Unassembled WGS sequence"/>
</dbReference>
<reference evidence="3 4" key="1">
    <citation type="submission" date="2020-04" db="EMBL/GenBank/DDBJ databases">
        <title>Genome analysis and antimicrobial resistance characteristics of Chryseobacterium aquaticum isolated from farmed salmonids.</title>
        <authorList>
            <person name="Saticioglu I.B."/>
            <person name="Duman M."/>
            <person name="Altun S."/>
        </authorList>
    </citation>
    <scope>NUCLEOTIDE SEQUENCE [LARGE SCALE GENOMIC DNA]</scope>
    <source>
        <strain evidence="3 4">C-174</strain>
    </source>
</reference>
<feature type="signal peptide" evidence="1">
    <location>
        <begin position="1"/>
        <end position="18"/>
    </location>
</feature>
<protein>
    <recommendedName>
        <fullName evidence="2">DUF5977 domain-containing protein</fullName>
    </recommendedName>
</protein>
<dbReference type="Pfam" id="PF19404">
    <property type="entry name" value="DUF5977"/>
    <property type="match status" value="1"/>
</dbReference>
<evidence type="ECO:0000313" key="4">
    <source>
        <dbReference type="Proteomes" id="UP000548067"/>
    </source>
</evidence>
<evidence type="ECO:0000256" key="1">
    <source>
        <dbReference type="SAM" id="SignalP"/>
    </source>
</evidence>
<dbReference type="InterPro" id="IPR046020">
    <property type="entry name" value="DUF5977"/>
</dbReference>
<evidence type="ECO:0000313" key="3">
    <source>
        <dbReference type="EMBL" id="NMR34915.1"/>
    </source>
</evidence>
<keyword evidence="1" id="KW-0732">Signal</keyword>
<sequence>MKKIIFILTLFIVSSFLAQQSTVSPESRLENVLKVVPPEYTNILRYDKIPDVGFAGGTDISVPIYEIDLGFKIPINLTYNTKGFKLSDVPANTGLGWNLTGNGIINLEVNDIEDFTKDFQIMQYDFSLFEPDPPAPCLIRIGSLASQYVPYHPSGPPQDLKTDSAPDYYSINAPGLKTKFYLEKDKSQCYGGFYDICTYEKYKYNLKFLDFGSYKADQATREIFSIAPYNVLDSEFDVEIKKFVIYNDKGYKYTFSDFSGLRSEFTYSNLTYPWMPSDSPGSGNINTWYLTSIESPNKSKIEYVYEEYTNDYMYLYKNLVSQQEHDFGYNFELPPSTSIAETEQSPHLGFTADNYFHRTKHLASKRLKKIIFPEGKIDFYYNNARQDYPGHSLDKIIILNNQGKILKDYTLQYSYYLPKDINCTDNYDCLRLRLDKITEIGIGAHQFKYGESNGSNKLPRRSSSKADFLGFFNNNSSDYFNGSTSPIPQSKYYFYPDLINDNIFPFKLNENLVEYTAGNVDRTSNNSSLTGLLTTIIYPTGGFSEIEYENDKFQFLNNEYLLGSSRIKNLTLKDHNNSVIKKVNFNYTKDNGKSSGQISDINLGSSYPMRILNTNTHFVMALDPSISYILDAYVGYSKVTKSEIGNGKIVSNYINYDAFPNIRPTLISPSNYSPNNSLILTDKEKIALKIFKVPGKIIESNDAFRGKLLSEYFYKEGSNSPLKYHLYQYENKSSTLFNTTYQLFKRDDLLTYLNIPNTIGFIYVSKVNRKESLLQKKTEVNNFNGTEVSQIFDYEYLNNSNITKSITSTQSNGNVDVTKYLYSTDKNNVKLNDRNMVGIPLETEILKNGKTIDKTEVRYDNPINLLPTSILSFDKKNNALSTEVTYDLYDNKGNLLQYTTKEGLPTTFIWGYNQTKPIAKIEGATYAQVMSALGLASGSQDYLSSQIYIKSNADIDQSTEDELIAALDVFRKNSTLANYQISTYTYNPLIGVTTITPPSGIRSLYRYDPANRLESIVDLNGKIVKDYTYNYSPTKYYNTAKSQLFNKNCNGTGLGSLYNYIVQAGTYTSSVSQADADQQAQDDINANGQNLANSVGTCTPISCSLSFNTSIGIGGGGTVSVAPNSYYKASFGFSSGSNSTNLSWTTGVKVATIIGTCKPLADYSSYNGQVYYTIKTNGDIIIKKYDAVPNNTSFTYEFVFPIN</sequence>
<feature type="chain" id="PRO_5032415732" description="DUF5977 domain-containing protein" evidence="1">
    <location>
        <begin position="19"/>
        <end position="1203"/>
    </location>
</feature>
<organism evidence="3 4">
    <name type="scientific">Chryseobacterium aquaticum</name>
    <dbReference type="NCBI Taxonomy" id="452084"/>
    <lineage>
        <taxon>Bacteria</taxon>
        <taxon>Pseudomonadati</taxon>
        <taxon>Bacteroidota</taxon>
        <taxon>Flavobacteriia</taxon>
        <taxon>Flavobacteriales</taxon>
        <taxon>Weeksellaceae</taxon>
        <taxon>Chryseobacterium group</taxon>
        <taxon>Chryseobacterium</taxon>
    </lineage>
</organism>
<evidence type="ECO:0000259" key="2">
    <source>
        <dbReference type="Pfam" id="PF19404"/>
    </source>
</evidence>
<gene>
    <name evidence="3" type="ORF">HIO71_12030</name>
</gene>
<dbReference type="EMBL" id="JABCJF010000006">
    <property type="protein sequence ID" value="NMR34915.1"/>
    <property type="molecule type" value="Genomic_DNA"/>
</dbReference>
<proteinExistence type="predicted"/>
<name>A0A848N7J1_9FLAO</name>
<accession>A0A848N7J1</accession>